<dbReference type="Gene3D" id="3.40.1570.10">
    <property type="entry name" value="HemS/ChuS/ChuX like domains"/>
    <property type="match status" value="1"/>
</dbReference>
<dbReference type="RefSeq" id="WP_377153149.1">
    <property type="nucleotide sequence ID" value="NZ_JBHSAF010000014.1"/>
</dbReference>
<dbReference type="PIRSF" id="PIRSF030840">
    <property type="entry name" value="DUF1008"/>
    <property type="match status" value="1"/>
</dbReference>
<comment type="caution">
    <text evidence="1">The sequence shown here is derived from an EMBL/GenBank/DDBJ whole genome shotgun (WGS) entry which is preliminary data.</text>
</comment>
<dbReference type="CDD" id="cd16829">
    <property type="entry name" value="ChuX_HutX-like"/>
    <property type="match status" value="1"/>
</dbReference>
<dbReference type="Pfam" id="PF06228">
    <property type="entry name" value="ChuX_HutX"/>
    <property type="match status" value="1"/>
</dbReference>
<proteinExistence type="predicted"/>
<dbReference type="NCBIfam" id="TIGR04108">
    <property type="entry name" value="HutX"/>
    <property type="match status" value="1"/>
</dbReference>
<evidence type="ECO:0000313" key="1">
    <source>
        <dbReference type="EMBL" id="MFC3914360.1"/>
    </source>
</evidence>
<dbReference type="Proteomes" id="UP001595692">
    <property type="component" value="Unassembled WGS sequence"/>
</dbReference>
<reference evidence="2" key="1">
    <citation type="journal article" date="2019" name="Int. J. Syst. Evol. Microbiol.">
        <title>The Global Catalogue of Microorganisms (GCM) 10K type strain sequencing project: providing services to taxonomists for standard genome sequencing and annotation.</title>
        <authorList>
            <consortium name="The Broad Institute Genomics Platform"/>
            <consortium name="The Broad Institute Genome Sequencing Center for Infectious Disease"/>
            <person name="Wu L."/>
            <person name="Ma J."/>
        </authorList>
    </citation>
    <scope>NUCLEOTIDE SEQUENCE [LARGE SCALE GENOMIC DNA]</scope>
    <source>
        <strain evidence="2">CCUG 54939</strain>
    </source>
</reference>
<dbReference type="InterPro" id="IPR053733">
    <property type="entry name" value="Heme_Transport_Util_sf"/>
</dbReference>
<dbReference type="InterPro" id="IPR010413">
    <property type="entry name" value="HutX-like"/>
</dbReference>
<sequence>MPHIENQAVIDLLAQDPGQNTLAMAQQLGISEGEVIRALPRDMVTLWSGEQSEALLGQLATWGKLTTIVESCGSIFEFKGPLPAGRVGRGYYNLMGDDGLHGHLKLDDIAHIALLSKPFMGTESHAFVFIANTGRCAFKIYLGRDEKRRLLPEQQQQFLAWRQQAALPAIALQS</sequence>
<dbReference type="EMBL" id="JBHSAF010000014">
    <property type="protein sequence ID" value="MFC3914360.1"/>
    <property type="molecule type" value="Genomic_DNA"/>
</dbReference>
<evidence type="ECO:0000313" key="2">
    <source>
        <dbReference type="Proteomes" id="UP001595692"/>
    </source>
</evidence>
<gene>
    <name evidence="1" type="primary">hutX</name>
    <name evidence="1" type="ORF">ACFOSS_12915</name>
</gene>
<dbReference type="SUPFAM" id="SSF144064">
    <property type="entry name" value="Heme iron utilization protein-like"/>
    <property type="match status" value="1"/>
</dbReference>
<organism evidence="1 2">
    <name type="scientific">Pseudaeromonas sharmana</name>
    <dbReference type="NCBI Taxonomy" id="328412"/>
    <lineage>
        <taxon>Bacteria</taxon>
        <taxon>Pseudomonadati</taxon>
        <taxon>Pseudomonadota</taxon>
        <taxon>Gammaproteobacteria</taxon>
        <taxon>Aeromonadales</taxon>
        <taxon>Aeromonadaceae</taxon>
        <taxon>Pseudaeromonas</taxon>
    </lineage>
</organism>
<protein>
    <submittedName>
        <fullName evidence="1">Heme utilization cystosolic carrier protein HutX</fullName>
    </submittedName>
</protein>
<keyword evidence="2" id="KW-1185">Reference proteome</keyword>
<accession>A0ABV8CQP4</accession>
<name>A0ABV8CQP4_9GAMM</name>